<reference evidence="2 3" key="1">
    <citation type="journal article" date="2022" name="Nat. Plants">
        <title>Genomes of leafy and leafless Platanthera orchids illuminate the evolution of mycoheterotrophy.</title>
        <authorList>
            <person name="Li M.H."/>
            <person name="Liu K.W."/>
            <person name="Li Z."/>
            <person name="Lu H.C."/>
            <person name="Ye Q.L."/>
            <person name="Zhang D."/>
            <person name="Wang J.Y."/>
            <person name="Li Y.F."/>
            <person name="Zhong Z.M."/>
            <person name="Liu X."/>
            <person name="Yu X."/>
            <person name="Liu D.K."/>
            <person name="Tu X.D."/>
            <person name="Liu B."/>
            <person name="Hao Y."/>
            <person name="Liao X.Y."/>
            <person name="Jiang Y.T."/>
            <person name="Sun W.H."/>
            <person name="Chen J."/>
            <person name="Chen Y.Q."/>
            <person name="Ai Y."/>
            <person name="Zhai J.W."/>
            <person name="Wu S.S."/>
            <person name="Zhou Z."/>
            <person name="Hsiao Y.Y."/>
            <person name="Wu W.L."/>
            <person name="Chen Y.Y."/>
            <person name="Lin Y.F."/>
            <person name="Hsu J.L."/>
            <person name="Li C.Y."/>
            <person name="Wang Z.W."/>
            <person name="Zhao X."/>
            <person name="Zhong W.Y."/>
            <person name="Ma X.K."/>
            <person name="Ma L."/>
            <person name="Huang J."/>
            <person name="Chen G.Z."/>
            <person name="Huang M.Z."/>
            <person name="Huang L."/>
            <person name="Peng D.H."/>
            <person name="Luo Y.B."/>
            <person name="Zou S.Q."/>
            <person name="Chen S.P."/>
            <person name="Lan S."/>
            <person name="Tsai W.C."/>
            <person name="Van de Peer Y."/>
            <person name="Liu Z.J."/>
        </authorList>
    </citation>
    <scope>NUCLEOTIDE SEQUENCE [LARGE SCALE GENOMIC DNA]</scope>
    <source>
        <strain evidence="2">Lor288</strain>
    </source>
</reference>
<organism evidence="2 3">
    <name type="scientific">Platanthera guangdongensis</name>
    <dbReference type="NCBI Taxonomy" id="2320717"/>
    <lineage>
        <taxon>Eukaryota</taxon>
        <taxon>Viridiplantae</taxon>
        <taxon>Streptophyta</taxon>
        <taxon>Embryophyta</taxon>
        <taxon>Tracheophyta</taxon>
        <taxon>Spermatophyta</taxon>
        <taxon>Magnoliopsida</taxon>
        <taxon>Liliopsida</taxon>
        <taxon>Asparagales</taxon>
        <taxon>Orchidaceae</taxon>
        <taxon>Orchidoideae</taxon>
        <taxon>Orchideae</taxon>
        <taxon>Orchidinae</taxon>
        <taxon>Platanthera</taxon>
    </lineage>
</organism>
<comment type="caution">
    <text evidence="2">The sequence shown here is derived from an EMBL/GenBank/DDBJ whole genome shotgun (WGS) entry which is preliminary data.</text>
</comment>
<feature type="region of interest" description="Disordered" evidence="1">
    <location>
        <begin position="61"/>
        <end position="113"/>
    </location>
</feature>
<protein>
    <submittedName>
        <fullName evidence="2">Uncharacterized protein</fullName>
    </submittedName>
</protein>
<dbReference type="Proteomes" id="UP001412067">
    <property type="component" value="Unassembled WGS sequence"/>
</dbReference>
<evidence type="ECO:0000313" key="3">
    <source>
        <dbReference type="Proteomes" id="UP001412067"/>
    </source>
</evidence>
<dbReference type="PANTHER" id="PTHR48227">
    <property type="entry name" value="DNA TOPOISOMERASE 1-LIKE"/>
    <property type="match status" value="1"/>
</dbReference>
<gene>
    <name evidence="2" type="ORF">KSP40_PGU019441</name>
</gene>
<evidence type="ECO:0000313" key="2">
    <source>
        <dbReference type="EMBL" id="KAK8962631.1"/>
    </source>
</evidence>
<dbReference type="PANTHER" id="PTHR48227:SF1">
    <property type="entry name" value="DNA LIGASE 1-LIKE"/>
    <property type="match status" value="1"/>
</dbReference>
<evidence type="ECO:0000256" key="1">
    <source>
        <dbReference type="SAM" id="MobiDB-lite"/>
    </source>
</evidence>
<keyword evidence="3" id="KW-1185">Reference proteome</keyword>
<proteinExistence type="predicted"/>
<sequence length="245" mass="26799">MKAVKAEVTSSNPISLSKASATLSLFAASETGAQPDVSAYLRRAVAAFEELVAVHREIRHQRKISQFEQKDNDDSHRKKKGKETDCEPDIHGGNSLLKQQRLERSLGSSPVDANGVVQGKKVIGKEEEKRVRVGDATESGGVVENKTMGKKERKKKLSKDEMKSEKVEARKRVSGETKKRKHSDAKNARIGGQTEQHQRKKRRRGCFLDAEIGLVKTARAGLGEEGNAGEGVLAVDRSSRGGFLG</sequence>
<feature type="compositionally biased region" description="Basic and acidic residues" evidence="1">
    <location>
        <begin position="68"/>
        <end position="90"/>
    </location>
</feature>
<name>A0ABR2MG11_9ASPA</name>
<feature type="region of interest" description="Disordered" evidence="1">
    <location>
        <begin position="128"/>
        <end position="206"/>
    </location>
</feature>
<feature type="compositionally biased region" description="Basic and acidic residues" evidence="1">
    <location>
        <begin position="158"/>
        <end position="177"/>
    </location>
</feature>
<dbReference type="EMBL" id="JBBWWR010000008">
    <property type="protein sequence ID" value="KAK8962631.1"/>
    <property type="molecule type" value="Genomic_DNA"/>
</dbReference>
<accession>A0ABR2MG11</accession>
<feature type="region of interest" description="Disordered" evidence="1">
    <location>
        <begin position="223"/>
        <end position="245"/>
    </location>
</feature>